<dbReference type="GO" id="GO:0005886">
    <property type="term" value="C:plasma membrane"/>
    <property type="evidence" value="ECO:0007669"/>
    <property type="project" value="InterPro"/>
</dbReference>
<keyword evidence="2" id="KW-0812">Transmembrane</keyword>
<dbReference type="PANTHER" id="PTHR35974">
    <property type="entry name" value="NONCOMPACT MYELIN-ASSOCIATED PROTEIN"/>
    <property type="match status" value="1"/>
</dbReference>
<feature type="compositionally biased region" description="Low complexity" evidence="1">
    <location>
        <begin position="1"/>
        <end position="22"/>
    </location>
</feature>
<evidence type="ECO:0000313" key="3">
    <source>
        <dbReference type="EMBL" id="KAF3701121.1"/>
    </source>
</evidence>
<organism evidence="3 4">
    <name type="scientific">Channa argus</name>
    <name type="common">Northern snakehead</name>
    <name type="synonym">Ophicephalus argus</name>
    <dbReference type="NCBI Taxonomy" id="215402"/>
    <lineage>
        <taxon>Eukaryota</taxon>
        <taxon>Metazoa</taxon>
        <taxon>Chordata</taxon>
        <taxon>Craniata</taxon>
        <taxon>Vertebrata</taxon>
        <taxon>Euteleostomi</taxon>
        <taxon>Actinopterygii</taxon>
        <taxon>Neopterygii</taxon>
        <taxon>Teleostei</taxon>
        <taxon>Neoteleostei</taxon>
        <taxon>Acanthomorphata</taxon>
        <taxon>Anabantaria</taxon>
        <taxon>Anabantiformes</taxon>
        <taxon>Channoidei</taxon>
        <taxon>Channidae</taxon>
        <taxon>Channa</taxon>
    </lineage>
</organism>
<dbReference type="GO" id="GO:0033270">
    <property type="term" value="C:paranode region of axon"/>
    <property type="evidence" value="ECO:0007669"/>
    <property type="project" value="InterPro"/>
</dbReference>
<dbReference type="GO" id="GO:0019911">
    <property type="term" value="F:structural constituent of myelin sheath"/>
    <property type="evidence" value="ECO:0007669"/>
    <property type="project" value="InterPro"/>
</dbReference>
<protein>
    <recommendedName>
        <fullName evidence="5">Noncompact myelin-associated protein</fullName>
    </recommendedName>
</protein>
<dbReference type="GO" id="GO:0031641">
    <property type="term" value="P:regulation of myelination"/>
    <property type="evidence" value="ECO:0007669"/>
    <property type="project" value="InterPro"/>
</dbReference>
<reference evidence="4" key="2">
    <citation type="submission" date="2019-02" db="EMBL/GenBank/DDBJ databases">
        <title>Opniocepnalus argus Var Kimnra genome.</title>
        <authorList>
            <person name="Zhou C."/>
            <person name="Xiao S."/>
        </authorList>
    </citation>
    <scope>NUCLEOTIDE SEQUENCE [LARGE SCALE GENOMIC DNA]</scope>
</reference>
<feature type="transmembrane region" description="Helical" evidence="2">
    <location>
        <begin position="35"/>
        <end position="55"/>
    </location>
</feature>
<evidence type="ECO:0000313" key="4">
    <source>
        <dbReference type="Proteomes" id="UP000503349"/>
    </source>
</evidence>
<keyword evidence="4" id="KW-1185">Reference proteome</keyword>
<proteinExistence type="predicted"/>
<dbReference type="InterPro" id="IPR038940">
    <property type="entry name" value="NCMAP"/>
</dbReference>
<gene>
    <name evidence="3" type="ORF">EXN66_Car016809</name>
</gene>
<reference evidence="3 4" key="1">
    <citation type="submission" date="2019-02" db="EMBL/GenBank/DDBJ databases">
        <title>Opniocepnalus argus genome.</title>
        <authorList>
            <person name="Zhou C."/>
            <person name="Xiao S."/>
        </authorList>
    </citation>
    <scope>NUCLEOTIDE SEQUENCE [LARGE SCALE GENOMIC DNA]</scope>
    <source>
        <strain evidence="3">OARG1902GOOAL</strain>
        <tissue evidence="3">Muscle</tissue>
    </source>
</reference>
<evidence type="ECO:0000256" key="1">
    <source>
        <dbReference type="SAM" id="MobiDB-lite"/>
    </source>
</evidence>
<feature type="region of interest" description="Disordered" evidence="1">
    <location>
        <begin position="66"/>
        <end position="131"/>
    </location>
</feature>
<dbReference type="PANTHER" id="PTHR35974:SF1">
    <property type="entry name" value="NONCOMPACT MYELIN-ASSOCIATED PROTEIN"/>
    <property type="match status" value="1"/>
</dbReference>
<feature type="compositionally biased region" description="Polar residues" evidence="1">
    <location>
        <begin position="70"/>
        <end position="107"/>
    </location>
</feature>
<sequence>MQASTVSPVTSTAVPSNTTTTTKSKEQILIQSSGAMIAVIVIGIIIILAVILLILKTYNRRTHASRMLGGSNSSKPRPKVSQSTVQTSMPLTTIGVNSVSGSITDSTPAPGPSFQLPSEEGNHTNQFSTTSGSTVVAIHDTPLIENR</sequence>
<dbReference type="AlphaFoldDB" id="A0A6G1QEP2"/>
<feature type="region of interest" description="Disordered" evidence="1">
    <location>
        <begin position="1"/>
        <end position="23"/>
    </location>
</feature>
<evidence type="ECO:0000256" key="2">
    <source>
        <dbReference type="SAM" id="Phobius"/>
    </source>
</evidence>
<evidence type="ECO:0008006" key="5">
    <source>
        <dbReference type="Google" id="ProtNLM"/>
    </source>
</evidence>
<keyword evidence="2" id="KW-0472">Membrane</keyword>
<dbReference type="Proteomes" id="UP000503349">
    <property type="component" value="Chromosome 16"/>
</dbReference>
<dbReference type="EMBL" id="CM015727">
    <property type="protein sequence ID" value="KAF3701121.1"/>
    <property type="molecule type" value="Genomic_DNA"/>
</dbReference>
<keyword evidence="2" id="KW-1133">Transmembrane helix</keyword>
<name>A0A6G1QEP2_CHAAH</name>
<dbReference type="GO" id="GO:0043220">
    <property type="term" value="C:Schmidt-Lanterman incisure"/>
    <property type="evidence" value="ECO:0007669"/>
    <property type="project" value="InterPro"/>
</dbReference>
<accession>A0A6G1QEP2</accession>